<organism evidence="1 2">
    <name type="scientific">Rhizoclosmatium globosum</name>
    <dbReference type="NCBI Taxonomy" id="329046"/>
    <lineage>
        <taxon>Eukaryota</taxon>
        <taxon>Fungi</taxon>
        <taxon>Fungi incertae sedis</taxon>
        <taxon>Chytridiomycota</taxon>
        <taxon>Chytridiomycota incertae sedis</taxon>
        <taxon>Chytridiomycetes</taxon>
        <taxon>Chytridiales</taxon>
        <taxon>Chytriomycetaceae</taxon>
        <taxon>Rhizoclosmatium</taxon>
    </lineage>
</organism>
<gene>
    <name evidence="1" type="ORF">BCR33DRAFT_721702</name>
</gene>
<dbReference type="Proteomes" id="UP000193642">
    <property type="component" value="Unassembled WGS sequence"/>
</dbReference>
<dbReference type="EMBL" id="MCGO01000052">
    <property type="protein sequence ID" value="ORY37065.1"/>
    <property type="molecule type" value="Genomic_DNA"/>
</dbReference>
<evidence type="ECO:0000313" key="2">
    <source>
        <dbReference type="Proteomes" id="UP000193642"/>
    </source>
</evidence>
<reference evidence="1 2" key="1">
    <citation type="submission" date="2016-07" db="EMBL/GenBank/DDBJ databases">
        <title>Pervasive Adenine N6-methylation of Active Genes in Fungi.</title>
        <authorList>
            <consortium name="DOE Joint Genome Institute"/>
            <person name="Mondo S.J."/>
            <person name="Dannebaum R.O."/>
            <person name="Kuo R.C."/>
            <person name="Labutti K."/>
            <person name="Haridas S."/>
            <person name="Kuo A."/>
            <person name="Salamov A."/>
            <person name="Ahrendt S.R."/>
            <person name="Lipzen A."/>
            <person name="Sullivan W."/>
            <person name="Andreopoulos W.B."/>
            <person name="Clum A."/>
            <person name="Lindquist E."/>
            <person name="Daum C."/>
            <person name="Ramamoorthy G.K."/>
            <person name="Gryganskyi A."/>
            <person name="Culley D."/>
            <person name="Magnuson J.K."/>
            <person name="James T.Y."/>
            <person name="O'Malley M.A."/>
            <person name="Stajich J.E."/>
            <person name="Spatafora J.W."/>
            <person name="Visel A."/>
            <person name="Grigoriev I.V."/>
        </authorList>
    </citation>
    <scope>NUCLEOTIDE SEQUENCE [LARGE SCALE GENOMIC DNA]</scope>
    <source>
        <strain evidence="1 2">JEL800</strain>
    </source>
</reference>
<keyword evidence="2" id="KW-1185">Reference proteome</keyword>
<evidence type="ECO:0000313" key="1">
    <source>
        <dbReference type="EMBL" id="ORY37065.1"/>
    </source>
</evidence>
<sequence length="173" mass="19311">MAAESIKSLSAAELEALLVSHNSGNLVTHQPSQLVSFNILKQHICDNGGAIDSYGRLSHWPKDPTSKHVWECNLRYIATLIDPNQKDLSLEYITMIVEYAIERANWSDPAFGSDAKSILKQLIEFGYLEANNDSSDAFSRTNKNLLGKFSNTIAPIPPMLGRYFQNHSDNTQL</sequence>
<name>A0A1Y2BSG5_9FUNG</name>
<dbReference type="AlphaFoldDB" id="A0A1Y2BSG5"/>
<proteinExistence type="predicted"/>
<protein>
    <submittedName>
        <fullName evidence="1">Uncharacterized protein</fullName>
    </submittedName>
</protein>
<accession>A0A1Y2BSG5</accession>
<comment type="caution">
    <text evidence="1">The sequence shown here is derived from an EMBL/GenBank/DDBJ whole genome shotgun (WGS) entry which is preliminary data.</text>
</comment>